<keyword evidence="1" id="KW-0472">Membrane</keyword>
<reference evidence="3" key="1">
    <citation type="submission" date="2018-02" db="EMBL/GenBank/DDBJ databases">
        <authorList>
            <person name="Holder M.E."/>
            <person name="Ajami N.J."/>
            <person name="Petrosino J.F."/>
        </authorList>
    </citation>
    <scope>NUCLEOTIDE SEQUENCE [LARGE SCALE GENOMIC DNA]</scope>
    <source>
        <strain evidence="3">CCUG 47711</strain>
    </source>
</reference>
<dbReference type="Pfam" id="PF14808">
    <property type="entry name" value="TMEM164"/>
    <property type="match status" value="1"/>
</dbReference>
<organism evidence="2 3">
    <name type="scientific">Fastidiosipila sanguinis</name>
    <dbReference type="NCBI Taxonomy" id="236753"/>
    <lineage>
        <taxon>Bacteria</taxon>
        <taxon>Bacillati</taxon>
        <taxon>Bacillota</taxon>
        <taxon>Clostridia</taxon>
        <taxon>Eubacteriales</taxon>
        <taxon>Oscillospiraceae</taxon>
        <taxon>Fastidiosipila</taxon>
    </lineage>
</organism>
<evidence type="ECO:0000256" key="1">
    <source>
        <dbReference type="SAM" id="Phobius"/>
    </source>
</evidence>
<protein>
    <submittedName>
        <fullName evidence="2">TIGR02206 family membrane protein</fullName>
    </submittedName>
</protein>
<dbReference type="InterPro" id="IPR011737">
    <property type="entry name" value="CHP02206_TP0381"/>
</dbReference>
<keyword evidence="1" id="KW-1133">Transmembrane helix</keyword>
<feature type="transmembrane region" description="Helical" evidence="1">
    <location>
        <begin position="224"/>
        <end position="248"/>
    </location>
</feature>
<feature type="transmembrane region" description="Helical" evidence="1">
    <location>
        <begin position="117"/>
        <end position="139"/>
    </location>
</feature>
<evidence type="ECO:0000313" key="2">
    <source>
        <dbReference type="EMBL" id="AVM43054.1"/>
    </source>
</evidence>
<feature type="transmembrane region" description="Helical" evidence="1">
    <location>
        <begin position="151"/>
        <end position="168"/>
    </location>
</feature>
<feature type="transmembrane region" description="Helical" evidence="1">
    <location>
        <begin position="22"/>
        <end position="48"/>
    </location>
</feature>
<proteinExistence type="predicted"/>
<dbReference type="EMBL" id="CP027226">
    <property type="protein sequence ID" value="AVM43054.1"/>
    <property type="molecule type" value="Genomic_DNA"/>
</dbReference>
<dbReference type="KEGG" id="fsa:C5Q98_07455"/>
<accession>A0A2S0KPW9</accession>
<dbReference type="Proteomes" id="UP000237947">
    <property type="component" value="Chromosome"/>
</dbReference>
<feature type="transmembrane region" description="Helical" evidence="1">
    <location>
        <begin position="63"/>
        <end position="82"/>
    </location>
</feature>
<evidence type="ECO:0000313" key="3">
    <source>
        <dbReference type="Proteomes" id="UP000237947"/>
    </source>
</evidence>
<keyword evidence="1" id="KW-0812">Transmembrane</keyword>
<sequence>MGLFNSIKEAFLYFFRGKEDLVFSPLAAFSALHLIILFAFIVLVAIIYRGDLGLKEGNNRRKLSHILAVMLLIDQVILYTWQFTSGFFNVELSLPLYHCRIAISLLIIGVLFNRKNILYIGMYWGFLGSIIALLVPDMYYFQFPHYTNIQFFYNHIIMGLLIINLLKSRAIQITSKETKFVLVVTNIYNLLLFIFNLSMAHFMGFEEINYGYMNAFPKIVPIRFGVFVHFLIVTALFNMIMLLIGYLFQALSKGESEIKDR</sequence>
<feature type="transmembrane region" description="Helical" evidence="1">
    <location>
        <begin position="180"/>
        <end position="204"/>
    </location>
</feature>
<keyword evidence="3" id="KW-1185">Reference proteome</keyword>
<dbReference type="RefSeq" id="WP_106013001.1">
    <property type="nucleotide sequence ID" value="NZ_CP027226.1"/>
</dbReference>
<name>A0A2S0KPW9_9FIRM</name>
<feature type="transmembrane region" description="Helical" evidence="1">
    <location>
        <begin position="94"/>
        <end position="112"/>
    </location>
</feature>
<dbReference type="OrthoDB" id="9813172at2"/>
<dbReference type="NCBIfam" id="TIGR02206">
    <property type="entry name" value="intg_mem_TP0381"/>
    <property type="match status" value="1"/>
</dbReference>
<dbReference type="AlphaFoldDB" id="A0A2S0KPW9"/>
<gene>
    <name evidence="2" type="ORF">C5Q98_07455</name>
</gene>